<dbReference type="AlphaFoldDB" id="A0A6C0GHX2"/>
<dbReference type="PROSITE" id="PS51257">
    <property type="entry name" value="PROKAR_LIPOPROTEIN"/>
    <property type="match status" value="1"/>
</dbReference>
<dbReference type="InterPro" id="IPR041662">
    <property type="entry name" value="SusD-like_2"/>
</dbReference>
<accession>A0A6C0GHX2</accession>
<dbReference type="Gene3D" id="1.25.40.390">
    <property type="match status" value="2"/>
</dbReference>
<dbReference type="Proteomes" id="UP000480178">
    <property type="component" value="Chromosome"/>
</dbReference>
<protein>
    <submittedName>
        <fullName evidence="1">SusD/RagB family nutrient-binding outer membrane lipoprotein</fullName>
    </submittedName>
</protein>
<dbReference type="EMBL" id="CP048222">
    <property type="protein sequence ID" value="QHT67547.1"/>
    <property type="molecule type" value="Genomic_DNA"/>
</dbReference>
<dbReference type="KEGG" id="rhoz:GXP67_13380"/>
<name>A0A6C0GHX2_9BACT</name>
<evidence type="ECO:0000313" key="1">
    <source>
        <dbReference type="EMBL" id="QHT67547.1"/>
    </source>
</evidence>
<dbReference type="RefSeq" id="WP_162443576.1">
    <property type="nucleotide sequence ID" value="NZ_CP048222.1"/>
</dbReference>
<organism evidence="1 2">
    <name type="scientific">Rhodocytophaga rosea</name>
    <dbReference type="NCBI Taxonomy" id="2704465"/>
    <lineage>
        <taxon>Bacteria</taxon>
        <taxon>Pseudomonadati</taxon>
        <taxon>Bacteroidota</taxon>
        <taxon>Cytophagia</taxon>
        <taxon>Cytophagales</taxon>
        <taxon>Rhodocytophagaceae</taxon>
        <taxon>Rhodocytophaga</taxon>
    </lineage>
</organism>
<proteinExistence type="predicted"/>
<sequence length="560" mass="61551">MNFFKLIYKSALIVSLVVISSCKDQLTEMNENPNGIDPTTANPNLLMPTVMTGAAMSYLDLGFGDIAGVMQHTQKSGWYSGHNTYDWTPQDWSGWYGLLRSNNLMYDRAVTMNLKFHQGVALTMNSFIFGVITDLWGDAPYTNAVKGNLGGGEFATPAFDSQEVIYTGIINDLKTASELFASGDETGVLSNYDVYYGGDTEKWQKFTNSLLLRYYMRISDKMPDVAKAGIEGIYSSGVYISSADEDAAMSYIGASTNNAWPGTVGGDGSDIRNRKPANPLLSKLLTNQDPRLTVWFAPVRVRWVADPALPTAVDEFIRKDGVIQQGVASITDEQFQKAPGNYTRHYNPTLYNGNLDAGEYVGMPVGILLPDAYNGNPTTGQVLQNQHVSQLADIYRKGSGDLLKARLTSAAETHFILAEAALKGWSVGNAADHYNAGIQNSLATWQVEDEYEAYIAQPDVAYNGTLAQIMEQKWIASWTAATESWFDFRRTGYPALTPGPASPENVLPVRFIYGDSEMLLNAKNSQNAINNLQITPHSGLRGSNSQWSKPWIIAGTNKPW</sequence>
<keyword evidence="1" id="KW-0449">Lipoprotein</keyword>
<evidence type="ECO:0000313" key="2">
    <source>
        <dbReference type="Proteomes" id="UP000480178"/>
    </source>
</evidence>
<keyword evidence="2" id="KW-1185">Reference proteome</keyword>
<gene>
    <name evidence="1" type="ORF">GXP67_13380</name>
</gene>
<reference evidence="1 2" key="1">
    <citation type="submission" date="2020-01" db="EMBL/GenBank/DDBJ databases">
        <authorList>
            <person name="Kim M.K."/>
        </authorList>
    </citation>
    <scope>NUCLEOTIDE SEQUENCE [LARGE SCALE GENOMIC DNA]</scope>
    <source>
        <strain evidence="1 2">172606-1</strain>
    </source>
</reference>
<dbReference type="Pfam" id="PF12771">
    <property type="entry name" value="SusD-like_2"/>
    <property type="match status" value="2"/>
</dbReference>
<dbReference type="SUPFAM" id="SSF48452">
    <property type="entry name" value="TPR-like"/>
    <property type="match status" value="1"/>
</dbReference>
<dbReference type="InterPro" id="IPR011990">
    <property type="entry name" value="TPR-like_helical_dom_sf"/>
</dbReference>